<dbReference type="AlphaFoldDB" id="F3L5Q5"/>
<dbReference type="RefSeq" id="WP_009577192.1">
    <property type="nucleotide sequence ID" value="NZ_AEIG01000123.1"/>
</dbReference>
<dbReference type="InterPro" id="IPR052715">
    <property type="entry name" value="RAYT_transposase"/>
</dbReference>
<protein>
    <submittedName>
        <fullName evidence="1">Uncharacterized protein</fullName>
    </submittedName>
</protein>
<dbReference type="eggNOG" id="COG1943">
    <property type="taxonomic scope" value="Bacteria"/>
</dbReference>
<dbReference type="InterPro" id="IPR036515">
    <property type="entry name" value="Transposase_17_sf"/>
</dbReference>
<evidence type="ECO:0000313" key="1">
    <source>
        <dbReference type="EMBL" id="EGG28345.1"/>
    </source>
</evidence>
<dbReference type="NCBIfam" id="NF047646">
    <property type="entry name" value="REP_Tyr_transpos"/>
    <property type="match status" value="1"/>
</dbReference>
<dbReference type="GO" id="GO:0006313">
    <property type="term" value="P:DNA transposition"/>
    <property type="evidence" value="ECO:0007669"/>
    <property type="project" value="InterPro"/>
</dbReference>
<organism evidence="1 2">
    <name type="scientific">Aequoribacter fuscus</name>
    <dbReference type="NCBI Taxonomy" id="2518989"/>
    <lineage>
        <taxon>Bacteria</taxon>
        <taxon>Pseudomonadati</taxon>
        <taxon>Pseudomonadota</taxon>
        <taxon>Gammaproteobacteria</taxon>
        <taxon>Cellvibrionales</taxon>
        <taxon>Halieaceae</taxon>
        <taxon>Aequoribacter</taxon>
    </lineage>
</organism>
<dbReference type="STRING" id="2518989.IMCC3088_335"/>
<proteinExistence type="predicted"/>
<comment type="caution">
    <text evidence="1">The sequence shown here is derived from an EMBL/GenBank/DDBJ whole genome shotgun (WGS) entry which is preliminary data.</text>
</comment>
<dbReference type="PANTHER" id="PTHR36966:SF1">
    <property type="entry name" value="REP-ASSOCIATED TYROSINE TRANSPOSASE"/>
    <property type="match status" value="1"/>
</dbReference>
<gene>
    <name evidence="1" type="ORF">IMCC3088_335</name>
</gene>
<dbReference type="GO" id="GO:0004803">
    <property type="term" value="F:transposase activity"/>
    <property type="evidence" value="ECO:0007669"/>
    <property type="project" value="InterPro"/>
</dbReference>
<dbReference type="EMBL" id="AEIG01000123">
    <property type="protein sequence ID" value="EGG28345.1"/>
    <property type="molecule type" value="Genomic_DNA"/>
</dbReference>
<dbReference type="SUPFAM" id="SSF143422">
    <property type="entry name" value="Transposase IS200-like"/>
    <property type="match status" value="1"/>
</dbReference>
<accession>F3L5Q5</accession>
<keyword evidence="2" id="KW-1185">Reference proteome</keyword>
<dbReference type="Gene3D" id="3.30.70.1290">
    <property type="entry name" value="Transposase IS200-like"/>
    <property type="match status" value="1"/>
</dbReference>
<dbReference type="PANTHER" id="PTHR36966">
    <property type="entry name" value="REP-ASSOCIATED TYROSINE TRANSPOSASE"/>
    <property type="match status" value="1"/>
</dbReference>
<reference evidence="1 2" key="1">
    <citation type="journal article" date="2011" name="J. Bacteriol.">
        <title>Genome sequence of strain IMCC3088, a proteorhodopsin-containing marine bacterium belonging to the OM60/NOR5 clade.</title>
        <authorList>
            <person name="Jang Y."/>
            <person name="Oh H.M."/>
            <person name="Kang I."/>
            <person name="Lee K."/>
            <person name="Yang S.J."/>
            <person name="Cho J.C."/>
        </authorList>
    </citation>
    <scope>NUCLEOTIDE SEQUENCE [LARGE SCALE GENOMIC DNA]</scope>
    <source>
        <strain evidence="1 2">IMCC3088</strain>
    </source>
</reference>
<name>F3L5Q5_9GAMM</name>
<evidence type="ECO:0000313" key="2">
    <source>
        <dbReference type="Proteomes" id="UP000005615"/>
    </source>
</evidence>
<dbReference type="Proteomes" id="UP000005615">
    <property type="component" value="Unassembled WGS sequence"/>
</dbReference>
<sequence>MPPKTQAIASTYYVTLRLRHNHRRYLTDHPDIWFAALAKVQKELPTRVHAFVLLPDHAHLIWTLPKKGGHIDRCRRLCEEFSEELANSTGASRRLHKANFRLFKSYYPSTPIHTVSQLRRLRDHVHQDPVRHGLVKAPSEWRHSSGSKFNPLLD</sequence>
<dbReference type="GO" id="GO:0043565">
    <property type="term" value="F:sequence-specific DNA binding"/>
    <property type="evidence" value="ECO:0007669"/>
    <property type="project" value="TreeGrafter"/>
</dbReference>
<dbReference type="OrthoDB" id="9794403at2"/>